<proteinExistence type="predicted"/>
<protein>
    <recommendedName>
        <fullName evidence="2">DUF7888 domain-containing protein</fullName>
    </recommendedName>
</protein>
<organism evidence="3 4">
    <name type="scientific">Marasmiellus scandens</name>
    <dbReference type="NCBI Taxonomy" id="2682957"/>
    <lineage>
        <taxon>Eukaryota</taxon>
        <taxon>Fungi</taxon>
        <taxon>Dikarya</taxon>
        <taxon>Basidiomycota</taxon>
        <taxon>Agaricomycotina</taxon>
        <taxon>Agaricomycetes</taxon>
        <taxon>Agaricomycetidae</taxon>
        <taxon>Agaricales</taxon>
        <taxon>Marasmiineae</taxon>
        <taxon>Omphalotaceae</taxon>
        <taxon>Marasmiellus</taxon>
    </lineage>
</organism>
<sequence>MKFNSTVQVLATLAVVTSYGTVIAMPAQPGANAGNSTLGERSTDLEARQGPAAAAEVLEPLIDLAVKGIQSLIDGIQQDKDDRSQFTQALVGEMSKNNPDFNYVACHTKHDTKWDGKEGVDWSHSHREFDIQIGGTIGYEVYAAKSGVFTRIGDGGYLNWAYVGNVAKSEDDGKKITFATP</sequence>
<dbReference type="InterPro" id="IPR057210">
    <property type="entry name" value="DUF7888"/>
</dbReference>
<evidence type="ECO:0000259" key="2">
    <source>
        <dbReference type="Pfam" id="PF25411"/>
    </source>
</evidence>
<dbReference type="Proteomes" id="UP001498398">
    <property type="component" value="Unassembled WGS sequence"/>
</dbReference>
<evidence type="ECO:0000313" key="3">
    <source>
        <dbReference type="EMBL" id="KAK7448528.1"/>
    </source>
</evidence>
<keyword evidence="1" id="KW-0732">Signal</keyword>
<evidence type="ECO:0000313" key="4">
    <source>
        <dbReference type="Proteomes" id="UP001498398"/>
    </source>
</evidence>
<feature type="domain" description="DUF7888" evidence="2">
    <location>
        <begin position="53"/>
        <end position="168"/>
    </location>
</feature>
<name>A0ABR1J2W3_9AGAR</name>
<reference evidence="3 4" key="1">
    <citation type="submission" date="2024-01" db="EMBL/GenBank/DDBJ databases">
        <title>A draft genome for the cacao thread blight pathogen Marasmiellus scandens.</title>
        <authorList>
            <person name="Baruah I.K."/>
            <person name="Leung J."/>
            <person name="Bukari Y."/>
            <person name="Amoako-Attah I."/>
            <person name="Meinhardt L.W."/>
            <person name="Bailey B.A."/>
            <person name="Cohen S.P."/>
        </authorList>
    </citation>
    <scope>NUCLEOTIDE SEQUENCE [LARGE SCALE GENOMIC DNA]</scope>
    <source>
        <strain evidence="3 4">GH-19</strain>
    </source>
</reference>
<keyword evidence="4" id="KW-1185">Reference proteome</keyword>
<dbReference type="Pfam" id="PF25411">
    <property type="entry name" value="DUF7888"/>
    <property type="match status" value="1"/>
</dbReference>
<feature type="signal peptide" evidence="1">
    <location>
        <begin position="1"/>
        <end position="24"/>
    </location>
</feature>
<dbReference type="EMBL" id="JBANRG010000038">
    <property type="protein sequence ID" value="KAK7448528.1"/>
    <property type="molecule type" value="Genomic_DNA"/>
</dbReference>
<comment type="caution">
    <text evidence="3">The sequence shown here is derived from an EMBL/GenBank/DDBJ whole genome shotgun (WGS) entry which is preliminary data.</text>
</comment>
<accession>A0ABR1J2W3</accession>
<evidence type="ECO:0000256" key="1">
    <source>
        <dbReference type="SAM" id="SignalP"/>
    </source>
</evidence>
<gene>
    <name evidence="3" type="ORF">VKT23_013792</name>
</gene>
<feature type="chain" id="PRO_5047010684" description="DUF7888 domain-containing protein" evidence="1">
    <location>
        <begin position="25"/>
        <end position="181"/>
    </location>
</feature>